<evidence type="ECO:0000256" key="3">
    <source>
        <dbReference type="PROSITE-ProRule" id="PRU00339"/>
    </source>
</evidence>
<sequence>MFHGKKNLTIENRHEEQPKKCLKSPKKTWIRSLGKKMSSIIHSQVQQQPPSTLSTSPKRRSFSLLRHHVPKFKINCAKYYRNENLVVKYCTQYLDDFPSSYSTLCNRAETFGKLKRYDEAINDLNHAITVKPHKSTAWCLRGVIKGLKKFYMEALEDLNSALYRDKNDYLALKWRAFCYYEIHLYNHALWDLDLIINSGCADAFTYLNRADINRKLKKFVDANEDITKAFWFKNVNKAFVYGIRGELKLDCEEFQDAINDFNKALKFQPDNVTALRNRCESHKMLMDTENALNDLNELCILEPENDYQYELRGAILLDMRKYENSLKNLNRAIESLPNNVVTIGNRAKLNCKLRQYNLALAYTQKGILIDPRNLGIRQHAMDLYRRKHQYDTALDEAEVILMIDRKNINTMLIRADIYFLQKKYNYSLADLDNANRIAPKNSFVLVSRSELFCKIKYYEDALRDVQCALEIKSENQYALEVRGNIYRKQHKYQKALVDFNKSLELYPLDMILEHHQNQDGRKEGCKVGGGKDGKDGTNEDDKDGQDLLVCRNNVGYDKGFVVTQQIFGERNFSRIYYRRGATYSKLGMYELALEDFNRALELASGYAPIYKKRAYVLRKLENLDDTYKY</sequence>
<proteinExistence type="predicted"/>
<keyword evidence="1" id="KW-0677">Repeat</keyword>
<keyword evidence="2 3" id="KW-0802">TPR repeat</keyword>
<dbReference type="PROSITE" id="PS50293">
    <property type="entry name" value="TPR_REGION"/>
    <property type="match status" value="1"/>
</dbReference>
<evidence type="ECO:0000313" key="5">
    <source>
        <dbReference type="EMBL" id="RHZ55121.1"/>
    </source>
</evidence>
<dbReference type="PROSITE" id="PS50005">
    <property type="entry name" value="TPR"/>
    <property type="match status" value="5"/>
</dbReference>
<dbReference type="SUPFAM" id="SSF48452">
    <property type="entry name" value="TPR-like"/>
    <property type="match status" value="3"/>
</dbReference>
<dbReference type="InterPro" id="IPR019734">
    <property type="entry name" value="TPR_rpt"/>
</dbReference>
<reference evidence="5 6" key="1">
    <citation type="submission" date="2018-08" db="EMBL/GenBank/DDBJ databases">
        <title>Genome and evolution of the arbuscular mycorrhizal fungus Diversispora epigaea (formerly Glomus versiforme) and its bacterial endosymbionts.</title>
        <authorList>
            <person name="Sun X."/>
            <person name="Fei Z."/>
            <person name="Harrison M."/>
        </authorList>
    </citation>
    <scope>NUCLEOTIDE SEQUENCE [LARGE SCALE GENOMIC DNA]</scope>
    <source>
        <strain evidence="5 6">IT104</strain>
    </source>
</reference>
<name>A0A397GVT5_9GLOM</name>
<dbReference type="SMART" id="SM00028">
    <property type="entry name" value="TPR"/>
    <property type="match status" value="11"/>
</dbReference>
<accession>A0A397GVT5</accession>
<dbReference type="Pfam" id="PF13181">
    <property type="entry name" value="TPR_8"/>
    <property type="match status" value="1"/>
</dbReference>
<feature type="repeat" description="TPR" evidence="3">
    <location>
        <begin position="238"/>
        <end position="271"/>
    </location>
</feature>
<comment type="caution">
    <text evidence="5">The sequence shown here is derived from an EMBL/GenBank/DDBJ whole genome shotgun (WGS) entry which is preliminary data.</text>
</comment>
<feature type="repeat" description="TPR" evidence="3">
    <location>
        <begin position="306"/>
        <end position="339"/>
    </location>
</feature>
<keyword evidence="6" id="KW-1185">Reference proteome</keyword>
<feature type="repeat" description="TPR" evidence="3">
    <location>
        <begin position="573"/>
        <end position="606"/>
    </location>
</feature>
<feature type="region of interest" description="Disordered" evidence="4">
    <location>
        <begin position="1"/>
        <end position="21"/>
    </location>
</feature>
<dbReference type="EMBL" id="PQFF01000372">
    <property type="protein sequence ID" value="RHZ55121.1"/>
    <property type="molecule type" value="Genomic_DNA"/>
</dbReference>
<feature type="repeat" description="TPR" evidence="3">
    <location>
        <begin position="101"/>
        <end position="134"/>
    </location>
</feature>
<feature type="compositionally biased region" description="Basic and acidic residues" evidence="4">
    <location>
        <begin position="520"/>
        <end position="539"/>
    </location>
</feature>
<gene>
    <name evidence="5" type="ORF">Glove_420g49</name>
</gene>
<feature type="region of interest" description="Disordered" evidence="4">
    <location>
        <begin position="520"/>
        <end position="542"/>
    </location>
</feature>
<dbReference type="STRING" id="1348612.A0A397GVT5"/>
<dbReference type="Pfam" id="PF00515">
    <property type="entry name" value="TPR_1"/>
    <property type="match status" value="2"/>
</dbReference>
<protein>
    <submittedName>
        <fullName evidence="5">Uncharacterized protein</fullName>
    </submittedName>
</protein>
<evidence type="ECO:0000256" key="1">
    <source>
        <dbReference type="ARBA" id="ARBA00022737"/>
    </source>
</evidence>
<dbReference type="PANTHER" id="PTHR44858:SF1">
    <property type="entry name" value="UDP-N-ACETYLGLUCOSAMINE--PEPTIDE N-ACETYLGLUCOSAMINYLTRANSFERASE SPINDLY-RELATED"/>
    <property type="match status" value="1"/>
</dbReference>
<dbReference type="InterPro" id="IPR050498">
    <property type="entry name" value="Ycf3"/>
</dbReference>
<dbReference type="AlphaFoldDB" id="A0A397GVT5"/>
<dbReference type="InterPro" id="IPR011990">
    <property type="entry name" value="TPR-like_helical_dom_sf"/>
</dbReference>
<evidence type="ECO:0000256" key="2">
    <source>
        <dbReference type="ARBA" id="ARBA00022803"/>
    </source>
</evidence>
<evidence type="ECO:0000313" key="6">
    <source>
        <dbReference type="Proteomes" id="UP000266861"/>
    </source>
</evidence>
<feature type="repeat" description="TPR" evidence="3">
    <location>
        <begin position="476"/>
        <end position="509"/>
    </location>
</feature>
<dbReference type="OrthoDB" id="1926212at2759"/>
<dbReference type="PANTHER" id="PTHR44858">
    <property type="entry name" value="TETRATRICOPEPTIDE REPEAT PROTEIN 6"/>
    <property type="match status" value="1"/>
</dbReference>
<organism evidence="5 6">
    <name type="scientific">Diversispora epigaea</name>
    <dbReference type="NCBI Taxonomy" id="1348612"/>
    <lineage>
        <taxon>Eukaryota</taxon>
        <taxon>Fungi</taxon>
        <taxon>Fungi incertae sedis</taxon>
        <taxon>Mucoromycota</taxon>
        <taxon>Glomeromycotina</taxon>
        <taxon>Glomeromycetes</taxon>
        <taxon>Diversisporales</taxon>
        <taxon>Diversisporaceae</taxon>
        <taxon>Diversispora</taxon>
    </lineage>
</organism>
<dbReference type="Gene3D" id="1.25.40.10">
    <property type="entry name" value="Tetratricopeptide repeat domain"/>
    <property type="match status" value="6"/>
</dbReference>
<evidence type="ECO:0000256" key="4">
    <source>
        <dbReference type="SAM" id="MobiDB-lite"/>
    </source>
</evidence>
<dbReference type="Proteomes" id="UP000266861">
    <property type="component" value="Unassembled WGS sequence"/>
</dbReference>